<evidence type="ECO:0000313" key="3">
    <source>
        <dbReference type="EMBL" id="KAL0949367.1"/>
    </source>
</evidence>
<keyword evidence="1" id="KW-0175">Coiled coil</keyword>
<feature type="compositionally biased region" description="Basic and acidic residues" evidence="2">
    <location>
        <begin position="91"/>
        <end position="100"/>
    </location>
</feature>
<dbReference type="Proteomes" id="UP001556367">
    <property type="component" value="Unassembled WGS sequence"/>
</dbReference>
<evidence type="ECO:0000256" key="1">
    <source>
        <dbReference type="SAM" id="Coils"/>
    </source>
</evidence>
<name>A0ABR3J1J8_9AGAR</name>
<dbReference type="EMBL" id="JASNQZ010000012">
    <property type="protein sequence ID" value="KAL0949367.1"/>
    <property type="molecule type" value="Genomic_DNA"/>
</dbReference>
<accession>A0ABR3J1J8</accession>
<feature type="region of interest" description="Disordered" evidence="2">
    <location>
        <begin position="1"/>
        <end position="68"/>
    </location>
</feature>
<comment type="caution">
    <text evidence="3">The sequence shown here is derived from an EMBL/GenBank/DDBJ whole genome shotgun (WGS) entry which is preliminary data.</text>
</comment>
<protein>
    <submittedName>
        <fullName evidence="3">Uncharacterized protein</fullName>
    </submittedName>
</protein>
<evidence type="ECO:0000256" key="2">
    <source>
        <dbReference type="SAM" id="MobiDB-lite"/>
    </source>
</evidence>
<feature type="compositionally biased region" description="Basic and acidic residues" evidence="2">
    <location>
        <begin position="10"/>
        <end position="24"/>
    </location>
</feature>
<feature type="region of interest" description="Disordered" evidence="2">
    <location>
        <begin position="89"/>
        <end position="129"/>
    </location>
</feature>
<sequence>MYKPEQTNDSDARFICRDCSERGKRNTSTSMKAATAPSRNNVGQKPSTSDVQEGLLGRTDQPHPPMSSSSVVILAGKAVSYVSSIISPKQCPERTHDRRSSPHRNNCPGVAFSRPLVEDQDPTPSDKAATLQFGSATMPVDTGTHSTPARITAGRDRAQAEGLELQVNRQIEEINLLQATIDKLEQKNNKLRRRVSDLEGQKKPDIAVSDSFFDRIDQVSESSVIYNGNPSLQSINGAIDALVADLMEIAAENCPGPPPKNSFFYGSEFNPALLDVLRGREGEARDFVCEALLHDYLASCTWGTFFRDRVLHCPRLYHGNHSELENVYHQIIRNEPWSISQRWKAIAVSNASQRCLKERCVKQSAENIADMVVAFLAWSYSMPHGTFDRTELVKDLTTIFWDAHQLSIIIKRDVLSVRLTVVLAPRDHVSHSHLPLHPGLSTSAWPTMGEKQGDKVIGTYKLGLDAQTEHGGVRHLLKPEVVTEALLRSLDM</sequence>
<feature type="coiled-coil region" evidence="1">
    <location>
        <begin position="160"/>
        <end position="201"/>
    </location>
</feature>
<gene>
    <name evidence="3" type="ORF">HGRIS_009436</name>
</gene>
<reference evidence="4" key="1">
    <citation type="submission" date="2024-06" db="EMBL/GenBank/DDBJ databases">
        <title>Multi-omics analyses provide insights into the biosynthesis of the anticancer antibiotic pleurotin in Hohenbuehelia grisea.</title>
        <authorList>
            <person name="Weaver J.A."/>
            <person name="Alberti F."/>
        </authorList>
    </citation>
    <scope>NUCLEOTIDE SEQUENCE [LARGE SCALE GENOMIC DNA]</scope>
    <source>
        <strain evidence="4">T-177</strain>
    </source>
</reference>
<feature type="compositionally biased region" description="Polar residues" evidence="2">
    <location>
        <begin position="26"/>
        <end position="51"/>
    </location>
</feature>
<keyword evidence="4" id="KW-1185">Reference proteome</keyword>
<proteinExistence type="predicted"/>
<organism evidence="3 4">
    <name type="scientific">Hohenbuehelia grisea</name>
    <dbReference type="NCBI Taxonomy" id="104357"/>
    <lineage>
        <taxon>Eukaryota</taxon>
        <taxon>Fungi</taxon>
        <taxon>Dikarya</taxon>
        <taxon>Basidiomycota</taxon>
        <taxon>Agaricomycotina</taxon>
        <taxon>Agaricomycetes</taxon>
        <taxon>Agaricomycetidae</taxon>
        <taxon>Agaricales</taxon>
        <taxon>Pleurotineae</taxon>
        <taxon>Pleurotaceae</taxon>
        <taxon>Hohenbuehelia</taxon>
    </lineage>
</organism>
<evidence type="ECO:0000313" key="4">
    <source>
        <dbReference type="Proteomes" id="UP001556367"/>
    </source>
</evidence>